<comment type="caution">
    <text evidence="2">The sequence shown here is derived from an EMBL/GenBank/DDBJ whole genome shotgun (WGS) entry which is preliminary data.</text>
</comment>
<organism evidence="2 3">
    <name type="scientific">Martelella lutilitoris</name>
    <dbReference type="NCBI Taxonomy" id="2583532"/>
    <lineage>
        <taxon>Bacteria</taxon>
        <taxon>Pseudomonadati</taxon>
        <taxon>Pseudomonadota</taxon>
        <taxon>Alphaproteobacteria</taxon>
        <taxon>Hyphomicrobiales</taxon>
        <taxon>Aurantimonadaceae</taxon>
        <taxon>Martelella</taxon>
    </lineage>
</organism>
<dbReference type="GO" id="GO:0016491">
    <property type="term" value="F:oxidoreductase activity"/>
    <property type="evidence" value="ECO:0007669"/>
    <property type="project" value="InterPro"/>
</dbReference>
<dbReference type="OrthoDB" id="9809746at2"/>
<accession>A0A5C4JMD0</accession>
<dbReference type="AlphaFoldDB" id="A0A5C4JMD0"/>
<dbReference type="EMBL" id="VCLB01000009">
    <property type="protein sequence ID" value="TNB46615.1"/>
    <property type="molecule type" value="Genomic_DNA"/>
</dbReference>
<reference evidence="2 3" key="1">
    <citation type="submission" date="2019-06" db="EMBL/GenBank/DDBJ databases">
        <title>Martelella lutilitoris sp. nov., isolated from a tidal mudflat.</title>
        <authorList>
            <person name="Kim Y.-J."/>
        </authorList>
    </citation>
    <scope>NUCLEOTIDE SEQUENCE [LARGE SCALE GENOMIC DNA]</scope>
    <source>
        <strain evidence="2 3">GH2-6</strain>
    </source>
</reference>
<dbReference type="Gene3D" id="3.40.30.10">
    <property type="entry name" value="Glutaredoxin"/>
    <property type="match status" value="1"/>
</dbReference>
<keyword evidence="3" id="KW-1185">Reference proteome</keyword>
<evidence type="ECO:0000313" key="2">
    <source>
        <dbReference type="EMBL" id="TNB46615.1"/>
    </source>
</evidence>
<gene>
    <name evidence="2" type="ORF">FF124_16600</name>
</gene>
<dbReference type="SUPFAM" id="SSF52833">
    <property type="entry name" value="Thioredoxin-like"/>
    <property type="match status" value="1"/>
</dbReference>
<dbReference type="GO" id="GO:0016209">
    <property type="term" value="F:antioxidant activity"/>
    <property type="evidence" value="ECO:0007669"/>
    <property type="project" value="InterPro"/>
</dbReference>
<feature type="domain" description="Alkyl hydroperoxide reductase subunit C/ Thiol specific antioxidant" evidence="1">
    <location>
        <begin position="29"/>
        <end position="138"/>
    </location>
</feature>
<protein>
    <submittedName>
        <fullName evidence="2">Peroxiredoxin family protein</fullName>
    </submittedName>
</protein>
<sequence length="177" mass="19328">MIARLVPGIEAPSLRCETVSHGLFDLAVDAPEGGTYIAFHRGRHCKWTRNALKELDDRIGDFAIRGIRLIAASADGRAETERLKEEMQLIRLPLAHSLDVAAIAEAFGLYVTRDSGEPEAPALTFEPAQIWVKQDNVIGAVAIQSGPNLWADVTNTLRGIENTLRKFPERGAGETGK</sequence>
<evidence type="ECO:0000313" key="3">
    <source>
        <dbReference type="Proteomes" id="UP000307874"/>
    </source>
</evidence>
<dbReference type="InterPro" id="IPR000866">
    <property type="entry name" value="AhpC/TSA"/>
</dbReference>
<dbReference type="Pfam" id="PF00578">
    <property type="entry name" value="AhpC-TSA"/>
    <property type="match status" value="1"/>
</dbReference>
<dbReference type="Proteomes" id="UP000307874">
    <property type="component" value="Unassembled WGS sequence"/>
</dbReference>
<proteinExistence type="predicted"/>
<name>A0A5C4JMD0_9HYPH</name>
<dbReference type="InterPro" id="IPR036249">
    <property type="entry name" value="Thioredoxin-like_sf"/>
</dbReference>
<dbReference type="RefSeq" id="WP_138749604.1">
    <property type="nucleotide sequence ID" value="NZ_VCLB01000009.1"/>
</dbReference>
<evidence type="ECO:0000259" key="1">
    <source>
        <dbReference type="Pfam" id="PF00578"/>
    </source>
</evidence>